<evidence type="ECO:0000256" key="10">
    <source>
        <dbReference type="ARBA" id="ARBA00023264"/>
    </source>
</evidence>
<organism evidence="13 14">
    <name type="scientific">Heyndrickxia oleronia</name>
    <dbReference type="NCBI Taxonomy" id="38875"/>
    <lineage>
        <taxon>Bacteria</taxon>
        <taxon>Bacillati</taxon>
        <taxon>Bacillota</taxon>
        <taxon>Bacilli</taxon>
        <taxon>Bacillales</taxon>
        <taxon>Bacillaceae</taxon>
        <taxon>Heyndrickxia</taxon>
    </lineage>
</organism>
<dbReference type="PANTHER" id="PTHR12358">
    <property type="entry name" value="SPHINGOSINE KINASE"/>
    <property type="match status" value="1"/>
</dbReference>
<keyword evidence="9" id="KW-0594">Phospholipid biosynthesis</keyword>
<evidence type="ECO:0000256" key="2">
    <source>
        <dbReference type="ARBA" id="ARBA00005983"/>
    </source>
</evidence>
<comment type="cofactor">
    <cofactor evidence="1">
        <name>Mg(2+)</name>
        <dbReference type="ChEBI" id="CHEBI:18420"/>
    </cofactor>
</comment>
<dbReference type="EMBL" id="JAROYP010000022">
    <property type="protein sequence ID" value="MDH5164013.1"/>
    <property type="molecule type" value="Genomic_DNA"/>
</dbReference>
<protein>
    <submittedName>
        <fullName evidence="13">Diacylglycerol kinase family lipid kinase</fullName>
    </submittedName>
</protein>
<evidence type="ECO:0000256" key="11">
    <source>
        <dbReference type="SAM" id="Phobius"/>
    </source>
</evidence>
<accession>A0AAW6T092</accession>
<dbReference type="SMART" id="SM00046">
    <property type="entry name" value="DAGKc"/>
    <property type="match status" value="1"/>
</dbReference>
<keyword evidence="4" id="KW-0808">Transferase</keyword>
<dbReference type="InterPro" id="IPR045540">
    <property type="entry name" value="YegS/DAGK_C"/>
</dbReference>
<proteinExistence type="inferred from homology"/>
<evidence type="ECO:0000313" key="14">
    <source>
        <dbReference type="Proteomes" id="UP001159179"/>
    </source>
</evidence>
<evidence type="ECO:0000256" key="4">
    <source>
        <dbReference type="ARBA" id="ARBA00022679"/>
    </source>
</evidence>
<name>A0AAW6T092_9BACI</name>
<dbReference type="GO" id="GO:0008654">
    <property type="term" value="P:phospholipid biosynthetic process"/>
    <property type="evidence" value="ECO:0007669"/>
    <property type="project" value="UniProtKB-KW"/>
</dbReference>
<dbReference type="InterPro" id="IPR005218">
    <property type="entry name" value="Diacylglycerol/lipid_kinase"/>
</dbReference>
<dbReference type="Pfam" id="PF00781">
    <property type="entry name" value="DAGK_cat"/>
    <property type="match status" value="1"/>
</dbReference>
<keyword evidence="7" id="KW-0067">ATP-binding</keyword>
<dbReference type="PANTHER" id="PTHR12358:SF54">
    <property type="entry name" value="SPHINGOSINE KINASE RELATED PROTEIN"/>
    <property type="match status" value="1"/>
</dbReference>
<keyword evidence="5" id="KW-0547">Nucleotide-binding</keyword>
<dbReference type="Proteomes" id="UP001159179">
    <property type="component" value="Unassembled WGS sequence"/>
</dbReference>
<dbReference type="GO" id="GO:0005524">
    <property type="term" value="F:ATP binding"/>
    <property type="evidence" value="ECO:0007669"/>
    <property type="project" value="UniProtKB-KW"/>
</dbReference>
<dbReference type="InterPro" id="IPR017438">
    <property type="entry name" value="ATP-NAD_kinase_N"/>
</dbReference>
<feature type="transmembrane region" description="Helical" evidence="11">
    <location>
        <begin position="240"/>
        <end position="258"/>
    </location>
</feature>
<keyword evidence="3" id="KW-0444">Lipid biosynthesis</keyword>
<keyword evidence="11" id="KW-0812">Transmembrane</keyword>
<dbReference type="PROSITE" id="PS50146">
    <property type="entry name" value="DAGK"/>
    <property type="match status" value="1"/>
</dbReference>
<dbReference type="InterPro" id="IPR001206">
    <property type="entry name" value="Diacylglycerol_kinase_cat_dom"/>
</dbReference>
<feature type="domain" description="DAGKc" evidence="12">
    <location>
        <begin position="1"/>
        <end position="134"/>
    </location>
</feature>
<evidence type="ECO:0000256" key="7">
    <source>
        <dbReference type="ARBA" id="ARBA00022840"/>
    </source>
</evidence>
<evidence type="ECO:0000256" key="8">
    <source>
        <dbReference type="ARBA" id="ARBA00023098"/>
    </source>
</evidence>
<evidence type="ECO:0000256" key="6">
    <source>
        <dbReference type="ARBA" id="ARBA00022777"/>
    </source>
</evidence>
<dbReference type="Gene3D" id="2.60.200.40">
    <property type="match status" value="1"/>
</dbReference>
<dbReference type="InterPro" id="IPR050187">
    <property type="entry name" value="Lipid_Phosphate_FormReg"/>
</dbReference>
<dbReference type="Gene3D" id="3.40.50.10330">
    <property type="entry name" value="Probable inorganic polyphosphate/atp-NAD kinase, domain 1"/>
    <property type="match status" value="1"/>
</dbReference>
<evidence type="ECO:0000256" key="1">
    <source>
        <dbReference type="ARBA" id="ARBA00001946"/>
    </source>
</evidence>
<keyword evidence="10" id="KW-1208">Phospholipid metabolism</keyword>
<comment type="similarity">
    <text evidence="2">Belongs to the diacylglycerol/lipid kinase family.</text>
</comment>
<keyword evidence="11" id="KW-1133">Transmembrane helix</keyword>
<dbReference type="AlphaFoldDB" id="A0AAW6T092"/>
<dbReference type="NCBIfam" id="TIGR00147">
    <property type="entry name" value="YegS/Rv2252/BmrU family lipid kinase"/>
    <property type="match status" value="1"/>
</dbReference>
<comment type="caution">
    <text evidence="13">The sequence shown here is derived from an EMBL/GenBank/DDBJ whole genome shotgun (WGS) entry which is preliminary data.</text>
</comment>
<dbReference type="GO" id="GO:0016301">
    <property type="term" value="F:kinase activity"/>
    <property type="evidence" value="ECO:0007669"/>
    <property type="project" value="UniProtKB-KW"/>
</dbReference>
<feature type="transmembrane region" description="Helical" evidence="11">
    <location>
        <begin position="163"/>
        <end position="183"/>
    </location>
</feature>
<gene>
    <name evidence="13" type="ORF">P5X88_24060</name>
</gene>
<evidence type="ECO:0000256" key="3">
    <source>
        <dbReference type="ARBA" id="ARBA00022516"/>
    </source>
</evidence>
<dbReference type="InterPro" id="IPR016064">
    <property type="entry name" value="NAD/diacylglycerol_kinase_sf"/>
</dbReference>
<reference evidence="13" key="1">
    <citation type="submission" date="2023-03" db="EMBL/GenBank/DDBJ databases">
        <title>Bacterial isolates from washroom surfaces on a university campus.</title>
        <authorList>
            <person name="Holman D.B."/>
            <person name="Gzyl K.E."/>
            <person name="Taheri A.E."/>
        </authorList>
    </citation>
    <scope>NUCLEOTIDE SEQUENCE</scope>
    <source>
        <strain evidence="13">RD03</strain>
    </source>
</reference>
<evidence type="ECO:0000256" key="9">
    <source>
        <dbReference type="ARBA" id="ARBA00023209"/>
    </source>
</evidence>
<evidence type="ECO:0000313" key="13">
    <source>
        <dbReference type="EMBL" id="MDH5164013.1"/>
    </source>
</evidence>
<evidence type="ECO:0000256" key="5">
    <source>
        <dbReference type="ARBA" id="ARBA00022741"/>
    </source>
</evidence>
<sequence length="316" mass="35267">MEKRLVFIVNPSAKNGVSKKIWNKLNEMLDHIPYEVFYTKHQKHAQDLAYSIALSISDPILMVAVGGDGTIHEVINGVVSFQHVTIAYIPAGSGNDFAKGYKLPIKPDECLAHLLQMKENEGVFFDTGKYTNKTGQGHFVNSLGAGFDASITRRVNSSFTKKWLNLLGLGKLVYALFMLIELFRYRPTTIYLVINGVEYTFERAWFVTISNQAFYGGGMKISPLADPGDGELNITVVSEISRIMILFIFLSVFWGGHIKFKAVHLLKGTDILIHSTANIPVHADGEFAGETPVQIKVCPHSWKLIKTYENVKQLIA</sequence>
<keyword evidence="6 13" id="KW-0418">Kinase</keyword>
<dbReference type="RefSeq" id="WP_280618699.1">
    <property type="nucleotide sequence ID" value="NZ_JAROYP010000022.1"/>
</dbReference>
<keyword evidence="11" id="KW-0472">Membrane</keyword>
<dbReference type="SUPFAM" id="SSF111331">
    <property type="entry name" value="NAD kinase/diacylglycerol kinase-like"/>
    <property type="match status" value="1"/>
</dbReference>
<dbReference type="Pfam" id="PF19279">
    <property type="entry name" value="YegS_C"/>
    <property type="match status" value="1"/>
</dbReference>
<evidence type="ECO:0000259" key="12">
    <source>
        <dbReference type="PROSITE" id="PS50146"/>
    </source>
</evidence>
<keyword evidence="8" id="KW-0443">Lipid metabolism</keyword>